<dbReference type="PANTHER" id="PTHR10350">
    <property type="entry name" value="NUCLEAR PORE COMPLEX PROTEIN NUP155"/>
    <property type="match status" value="1"/>
</dbReference>
<organism evidence="8 9">
    <name type="scientific">Stephanodiscus triporus</name>
    <dbReference type="NCBI Taxonomy" id="2934178"/>
    <lineage>
        <taxon>Eukaryota</taxon>
        <taxon>Sar</taxon>
        <taxon>Stramenopiles</taxon>
        <taxon>Ochrophyta</taxon>
        <taxon>Bacillariophyta</taxon>
        <taxon>Coscinodiscophyceae</taxon>
        <taxon>Thalassiosirophycidae</taxon>
        <taxon>Stephanodiscales</taxon>
        <taxon>Stephanodiscaceae</taxon>
        <taxon>Stephanodiscus</taxon>
    </lineage>
</organism>
<gene>
    <name evidence="8" type="ORF">ACHAW5_009852</name>
</gene>
<dbReference type="Proteomes" id="UP001530315">
    <property type="component" value="Unassembled WGS sequence"/>
</dbReference>
<keyword evidence="9" id="KW-1185">Reference proteome</keyword>
<evidence type="ECO:0000259" key="7">
    <source>
        <dbReference type="Pfam" id="PF08801"/>
    </source>
</evidence>
<comment type="similarity">
    <text evidence="2">Belongs to the non-repetitive/WGA-negative nucleoporin family.</text>
</comment>
<dbReference type="InterPro" id="IPR007187">
    <property type="entry name" value="Nucleoporin_Nup133/Nup155_C"/>
</dbReference>
<protein>
    <recommendedName>
        <fullName evidence="10">Nucleoporin Nup133/Nup155-like N-terminal domain-containing protein</fullName>
    </recommendedName>
</protein>
<feature type="domain" description="Nucleoporin Nup133/Nup155-like C-terminal" evidence="6">
    <location>
        <begin position="1345"/>
        <end position="1745"/>
    </location>
</feature>
<dbReference type="Pfam" id="PF03177">
    <property type="entry name" value="Nucleoporin_C"/>
    <property type="match status" value="1"/>
</dbReference>
<evidence type="ECO:0008006" key="10">
    <source>
        <dbReference type="Google" id="ProtNLM"/>
    </source>
</evidence>
<dbReference type="InterPro" id="IPR014908">
    <property type="entry name" value="Nucleoporin_Nup133/Nup155_N"/>
</dbReference>
<evidence type="ECO:0000256" key="5">
    <source>
        <dbReference type="SAM" id="MobiDB-lite"/>
    </source>
</evidence>
<reference evidence="8 9" key="1">
    <citation type="submission" date="2024-10" db="EMBL/GenBank/DDBJ databases">
        <title>Updated reference genomes for cyclostephanoid diatoms.</title>
        <authorList>
            <person name="Roberts W.R."/>
            <person name="Alverson A.J."/>
        </authorList>
    </citation>
    <scope>NUCLEOTIDE SEQUENCE [LARGE SCALE GENOMIC DNA]</scope>
    <source>
        <strain evidence="8 9">AJA276-08</strain>
    </source>
</reference>
<name>A0ABD3QII0_9STRA</name>
<evidence type="ECO:0000256" key="2">
    <source>
        <dbReference type="ARBA" id="ARBA00007373"/>
    </source>
</evidence>
<dbReference type="Gene3D" id="1.20.120.1880">
    <property type="entry name" value="Nucleoporin, helical C-terminal domain"/>
    <property type="match status" value="1"/>
</dbReference>
<dbReference type="InterPro" id="IPR042538">
    <property type="entry name" value="Nucleoporin_Nup155_C_3"/>
</dbReference>
<accession>A0ABD3QII0</accession>
<evidence type="ECO:0000256" key="3">
    <source>
        <dbReference type="ARBA" id="ARBA00022448"/>
    </source>
</evidence>
<dbReference type="EMBL" id="JALLAZ020000219">
    <property type="protein sequence ID" value="KAL3800270.1"/>
    <property type="molecule type" value="Genomic_DNA"/>
</dbReference>
<keyword evidence="4" id="KW-0539">Nucleus</keyword>
<evidence type="ECO:0000313" key="8">
    <source>
        <dbReference type="EMBL" id="KAL3800270.1"/>
    </source>
</evidence>
<dbReference type="Gene3D" id="1.25.40.440">
    <property type="entry name" value="Nucleoporin, helical domain, central subdomain"/>
    <property type="match status" value="1"/>
</dbReference>
<dbReference type="InterPro" id="IPR042537">
    <property type="entry name" value="Nucleoporin_Nup155_C_2"/>
</dbReference>
<feature type="region of interest" description="Disordered" evidence="5">
    <location>
        <begin position="183"/>
        <end position="212"/>
    </location>
</feature>
<dbReference type="PANTHER" id="PTHR10350:SF6">
    <property type="entry name" value="NUCLEAR PORE COMPLEX PROTEIN NUP155"/>
    <property type="match status" value="1"/>
</dbReference>
<dbReference type="GO" id="GO:0005635">
    <property type="term" value="C:nuclear envelope"/>
    <property type="evidence" value="ECO:0007669"/>
    <property type="project" value="UniProtKB-ARBA"/>
</dbReference>
<dbReference type="Gene3D" id="1.20.58.1780">
    <property type="match status" value="1"/>
</dbReference>
<comment type="subcellular location">
    <subcellularLocation>
        <location evidence="1">Nucleus</location>
    </subcellularLocation>
</comment>
<evidence type="ECO:0000256" key="1">
    <source>
        <dbReference type="ARBA" id="ARBA00004123"/>
    </source>
</evidence>
<evidence type="ECO:0000256" key="4">
    <source>
        <dbReference type="ARBA" id="ARBA00023242"/>
    </source>
</evidence>
<evidence type="ECO:0000259" key="6">
    <source>
        <dbReference type="Pfam" id="PF03177"/>
    </source>
</evidence>
<comment type="caution">
    <text evidence="8">The sequence shown here is derived from an EMBL/GenBank/DDBJ whole genome shotgun (WGS) entry which is preliminary data.</text>
</comment>
<evidence type="ECO:0000313" key="9">
    <source>
        <dbReference type="Proteomes" id="UP001530315"/>
    </source>
</evidence>
<sequence>MGLLPEARLVWLGVDDRLLLWGYDDGGGPGRGGFGGDCCSFVVPSGQCVVSVGLVRPRPGVFRDCVEWCVVVATTEEVMICALAREGLDDDTDRYDVGGRTGANDDVGEGAVVVVVDDDDRRDRHGGFRHGTNSVLRLVPTRYAIPTDSVPITSVVGTSGGRIFLGGHDGCLYEMTYEGDRHPHITSSFSSGRRRDRLDGGGGGPGVPSGSEVLEDAIDEYFDGCGTDAGPIVNIVVDEERMCMYTLGARGVICSYDISPPPNDRGGGPGSDDVSAAATAPPRLASVFDSVASAKLYLDSVARGRMYPPPTTHNVALGTITFPGGTSSAQAGVGGMEGAREILQRHELEERLSKAAGGADGGFGRKGARNRLSGSNTAGILHPVSIHLVPAAESKCLTLVAITGGGLRYYLSSLSMSHINSAQAVRGADVNNGDSMLARTRPGGKMTFCHIRAPPPYTSSDGNDGFRFELAPSAVSLFSGGVSDDGLPPGIHGVAGGRVGAVGGRHARNTGGDVVKGSYGNGVFVLALDIEKKKSSSDTPSSGNNFFSTQLEDRSLSSKVILGDVIVIAMPDFAARVPSQPNSSSTFVRGGNISMESSTPSSTLANAQTAPGGISETILLPMGGLGRKNSPVLPGGRTFDIVTNLGGEKSNVVSLFVNSETPTDGELQVGLMPAFVPQKKMFKKTAFSSSSALTVSSERGRGVISSALSALSNYLRSGQGFGHQVGTVSQGANGFGPSITYRVSVRHGCNSLGFSNSAGEILSRSSRTMRPSVQASNAASAKSARLPSWLLRPSAAPLNSLASQHLLPTSSGGAGSRSYSGPDVLILNAGGLHFFSHSSLINTLATILLRSSNVAKDAMVKNVFVSYGYAEGCAMCFALATNSSSSTVLRSKAEEAALCYANRPLMKLTGPSAGEGMDPISSYIFQPSSLYEGLVKTLSRFLRPFWYKPAVVVTEGGPIHSKSAYANYYASLPAKVELLLDDLTLDEIRRPLVLLQNLMKKTFLPVVQTIPGVSNKDRVDAMEVDEVGYSSSGFGLITRAMQYQSAAQTMNNSHQTQYASAKELQTHAFRTEDRNMHALYRLLSRCVQLLNLISCLRRAHETPALPEVNWGLMHGLTFYQLVSTHEGQQRVESLLNALVSQGEKTFGSGLSTDADLLAETLSHQCYLFFSSASRLTYLGFRSANDALSRPFTSPQRNVLSNQAASYLRAASRHWFAPALVAGRFMSKNGDQGWEEVATNAKEAGSPLALAAEVLMELSNVEGLADVCLICAANFGGSKVPRDERKEFGEDAVQGMLGWERGLYHRPPSDTLRNGVDSRSAGAQAIVTGIDVTASDALHTCHSIIFHYISKLLREGTESNQRMAEDLVATCAGSSDITFLHSLYKHLLAINEQTALRIDSSSLEDWLLNEKKDINLLWKYYSFHGRYILAGDIMWKKALDTEEKISLDQRIECLTRAANSFSSSLDTNRSDFNMRRLVGGSLPGRGTSQALQEQQVTVEALRLHNAQIQEQLDVATIQKRVLTTIFQSQDTGFEQSKIDALKFTLVNISDLYNDYACPLNLFDVCLLILETCRRNDSDTIDMLWKSIICEEVLPCETYSASVVDFLTRLKQGSLLEDEAIVYSNGATDNLQIFETGEWIPRLRNRVTALGKDLFGKGADYTFPIDLIVKELEGLRQTFDETREEDHFSQPWPAQTVLEVGVPFSILLESYSHQMNEDTATGGVDITTRLKWLASISEVLELWVSTALTSHGNLPMIGSNNLGDSRSASNELTRAINIGLLKRIEIYKSALKDLVGCNALSVALVEERFSKVEETINDEFCY</sequence>
<dbReference type="InterPro" id="IPR004870">
    <property type="entry name" value="Nucleoporin_Nup155"/>
</dbReference>
<proteinExistence type="inferred from homology"/>
<dbReference type="Pfam" id="PF08801">
    <property type="entry name" value="Nucleoporin_N"/>
    <property type="match status" value="1"/>
</dbReference>
<keyword evidence="3" id="KW-0813">Transport</keyword>
<feature type="domain" description="Nucleoporin Nup133/Nup155-like N-terminal" evidence="7">
    <location>
        <begin position="1"/>
        <end position="261"/>
    </location>
</feature>